<dbReference type="Ensembl" id="ENSPSMT00000027244.1">
    <property type="protein sequence ID" value="ENSPSMP00000023458.1"/>
    <property type="gene ID" value="ENSPSMG00000016588.1"/>
</dbReference>
<gene>
    <name evidence="5" type="primary">SPHKAP</name>
</gene>
<feature type="region of interest" description="Disordered" evidence="3">
    <location>
        <begin position="1511"/>
        <end position="1542"/>
    </location>
</feature>
<dbReference type="InterPro" id="IPR008382">
    <property type="entry name" value="SPHK1-interactor_AKAP_110"/>
</dbReference>
<feature type="region of interest" description="Disordered" evidence="3">
    <location>
        <begin position="504"/>
        <end position="536"/>
    </location>
</feature>
<proteinExistence type="inferred from homology"/>
<evidence type="ECO:0000256" key="3">
    <source>
        <dbReference type="SAM" id="MobiDB-lite"/>
    </source>
</evidence>
<feature type="region of interest" description="Disordered" evidence="3">
    <location>
        <begin position="1114"/>
        <end position="1133"/>
    </location>
</feature>
<dbReference type="GeneTree" id="ENSGT00940000153313"/>
<dbReference type="PANTHER" id="PTHR10226:SF7">
    <property type="entry name" value="A-KINASE ANCHOR PROTEIN SPHKAP"/>
    <property type="match status" value="1"/>
</dbReference>
<feature type="compositionally biased region" description="Low complexity" evidence="3">
    <location>
        <begin position="1642"/>
        <end position="1652"/>
    </location>
</feature>
<feature type="region of interest" description="Disordered" evidence="3">
    <location>
        <begin position="1571"/>
        <end position="1666"/>
    </location>
</feature>
<evidence type="ECO:0000259" key="4">
    <source>
        <dbReference type="Pfam" id="PF05716"/>
    </source>
</evidence>
<feature type="compositionally biased region" description="Polar residues" evidence="3">
    <location>
        <begin position="1516"/>
        <end position="1529"/>
    </location>
</feature>
<feature type="domain" description="A-kinase anchor 110kDa C-terminal" evidence="4">
    <location>
        <begin position="1702"/>
        <end position="1804"/>
    </location>
</feature>
<keyword evidence="2" id="KW-0597">Phosphoprotein</keyword>
<dbReference type="InterPro" id="IPR018292">
    <property type="entry name" value="AKAP_110_C"/>
</dbReference>
<dbReference type="Pfam" id="PF05716">
    <property type="entry name" value="AKAP_110"/>
    <property type="match status" value="1"/>
</dbReference>
<evidence type="ECO:0000256" key="1">
    <source>
        <dbReference type="ARBA" id="ARBA00005764"/>
    </source>
</evidence>
<keyword evidence="6" id="KW-1185">Reference proteome</keyword>
<feature type="region of interest" description="Disordered" evidence="3">
    <location>
        <begin position="406"/>
        <end position="432"/>
    </location>
</feature>
<accession>A0A8C9A188</accession>
<feature type="compositionally biased region" description="Polar residues" evidence="3">
    <location>
        <begin position="522"/>
        <end position="536"/>
    </location>
</feature>
<dbReference type="PANTHER" id="PTHR10226">
    <property type="entry name" value="A KINASE ANCHOR PROTEIN"/>
    <property type="match status" value="1"/>
</dbReference>
<dbReference type="Proteomes" id="UP000694414">
    <property type="component" value="Unplaced"/>
</dbReference>
<sequence>MEGQEEQKRKKESHNVWCRRGLQFSCFDCLQKASGGRKLVADLTTQIANSESGLGLKLRITHTRAQRGMDRCVDRDLIEPEDKKLCFLSFPQVLCSNSLLESTDYWLQNQRTPCQIGFVEDKSENCASVCFVNLDVNKDECSTEHLQQKLVNVSPDLPKLISSMNVQQPKENEIVLLSGLASGNLQADFEVSQCPWLPDICLVQCARGNRPNSTNCIIFEINKFLIGLELVQERQLHLETNVLKLEDDTNCSLSSIEEDFLTASEHLEEESEVEEYRNGYENINVSANVLESKKPKEATQEEWNYKAKLLYTLEDKYIGKYHTPFVKTERSLENLAENTALQGLGPSAKPSQWKGEAVGNERQATNCYCSEIFKGQVEKSQALHIPSDAYFSTMVKEIPSACANVTEQASQLDSGDQEDARNSIPPEQDGEVTTGEYATNLAESVLQDAFIRLSQSQPTLPQESAVSVSGGSALLPSCCSTKDIVVPRSWNELPKIVIVQSPDGSDAALEPGISSWPETEVSVETSGAHSGENSSRHPQSALEVALACAATVIGTISSPQATERLKMEQEALVSHCRLGDSEALQTQASPAAREPSLSEYSFPSALCGMTQVASAVAVCGLGEREEATCSVVPSGFLPTAESSEATRPLYGLATGRGMELGKEAIVEGLLKEAALVLTRPNNYNSVGDFMESMNRRIIDTASKPQTLCSENVLRNDLAQTLSNVILKHSIDEVHRKNQIIDPNDGRPSSETLDILMESTNQLLFNVVCFTFKKMSHIIQLDFMESMNRRIIDTASKPQTLCSENVLRNDLAQTLSNVILKHSIDEVHRKNQIIDPNDGRPSSETLDILMESTNQLLFNVVCFTFKKMSHIIQLGEHSTVLSKETELGYQPWDQAAGQARTKATEHSSSYPLSNDLVDDMYPKQDRKGGMRPGLFKNPTLPSELSCSHGVPDSSAAKTSPKEIYLKAMAAEDTKSPHQTPSHGDNECRACFKAERSLTVGQCRSGSRDAEDNISPDAKEKYDCATPLNNEAQGNLSLLGDDSLLPAQSMLQAKHADIYCIADFAEELAETVVSMATEIAAICLDNSNGKQPWFCAWKRGSEFLVTPNASCRSLKRKKESQAGGAAVRKHKPPRLSEIKRKTDEHPELKEKLMNRVVDESMNLEDIPDSVNIFANEVTAKIMNLTEFSMVDGVWQAQSYPRNRLLSGDRWSRLKASSCESIPEEDSEARAYVNSLGFMSTLSQPVSRASSVSKQSSCESITEEFSRFMVNQMESEGRGFELLLDYYAGKNASSILSSAVQQACQTSDHLGVRPSCPSKQSSTESITEEFYRYMLRDVERDSKDSASSRRSSQDWTAGLLSPSLRSPLCYRQSSVPDSRSPCAGLTVNAPIKANSLDGFAQSCPQDFLNVQPVGSASSSGLCQSDSCLYRRGGTDHITNMLIHETWASSIKALMCKNKIIVDDAEAAAAEPGPGPLQGEKCANKLAASRVYGGPTLRVQEPVDYPRRDSVAESKHLLVSSPSKTAPLTSHSSVDAKKETSSCHDAVPLNHTRQSLCLREVPLIQIEIDQREACAGEPKHSLSQSSPLEETEEHLNEEKVPDGVRSGDADVSVCQNHSHSLDARDVPEAEVSTDARAPDEFPNPPSSSEESTGSWSQLANEDDNPDDTSSFLQLSERSLSNGNSSATSSLVATEMLWLCLCSERASQLPVGPASPQRSLLVINFDLEPECPDAELRATLQWIAASELGIPTIYFKKSQENRIEKFLDVVRLVHQKSWKVGDIFHAVVQYCKMYEERKAGSLSLFDWLLELG</sequence>
<reference evidence="5" key="2">
    <citation type="submission" date="2025-09" db="UniProtKB">
        <authorList>
            <consortium name="Ensembl"/>
        </authorList>
    </citation>
    <scope>IDENTIFICATION</scope>
</reference>
<organism evidence="5 6">
    <name type="scientific">Prolemur simus</name>
    <name type="common">Greater bamboo lemur</name>
    <name type="synonym">Hapalemur simus</name>
    <dbReference type="NCBI Taxonomy" id="1328070"/>
    <lineage>
        <taxon>Eukaryota</taxon>
        <taxon>Metazoa</taxon>
        <taxon>Chordata</taxon>
        <taxon>Craniata</taxon>
        <taxon>Vertebrata</taxon>
        <taxon>Euteleostomi</taxon>
        <taxon>Mammalia</taxon>
        <taxon>Eutheria</taxon>
        <taxon>Euarchontoglires</taxon>
        <taxon>Primates</taxon>
        <taxon>Strepsirrhini</taxon>
        <taxon>Lemuriformes</taxon>
        <taxon>Lemuridae</taxon>
        <taxon>Prolemur</taxon>
    </lineage>
</organism>
<comment type="similarity">
    <text evidence="1">Belongs to the AKAP110 family.</text>
</comment>
<feature type="compositionally biased region" description="Basic and acidic residues" evidence="3">
    <location>
        <begin position="1589"/>
        <end position="1604"/>
    </location>
</feature>
<reference evidence="5" key="1">
    <citation type="submission" date="2025-08" db="UniProtKB">
        <authorList>
            <consortium name="Ensembl"/>
        </authorList>
    </citation>
    <scope>IDENTIFICATION</scope>
</reference>
<protein>
    <submittedName>
        <fullName evidence="5">SPHK1 interactor, AKAP domain containing</fullName>
    </submittedName>
</protein>
<evidence type="ECO:0000313" key="5">
    <source>
        <dbReference type="Ensembl" id="ENSPSMP00000023458.1"/>
    </source>
</evidence>
<evidence type="ECO:0000256" key="2">
    <source>
        <dbReference type="ARBA" id="ARBA00022553"/>
    </source>
</evidence>
<dbReference type="GO" id="GO:0051018">
    <property type="term" value="F:protein kinase A binding"/>
    <property type="evidence" value="ECO:0007669"/>
    <property type="project" value="Ensembl"/>
</dbReference>
<name>A0A8C9A188_PROSS</name>
<evidence type="ECO:0000313" key="6">
    <source>
        <dbReference type="Proteomes" id="UP000694414"/>
    </source>
</evidence>
<dbReference type="GO" id="GO:0005739">
    <property type="term" value="C:mitochondrion"/>
    <property type="evidence" value="ECO:0007669"/>
    <property type="project" value="TreeGrafter"/>
</dbReference>